<dbReference type="GeneID" id="5980677"/>
<dbReference type="InParanoid" id="Q0U3W5"/>
<dbReference type="RefSeq" id="XP_001803757.1">
    <property type="nucleotide sequence ID" value="XM_001803705.1"/>
</dbReference>
<evidence type="ECO:0000313" key="1">
    <source>
        <dbReference type="EMBL" id="EAT78996.1"/>
    </source>
</evidence>
<dbReference type="Proteomes" id="UP000001055">
    <property type="component" value="Unassembled WGS sequence"/>
</dbReference>
<evidence type="ECO:0000313" key="2">
    <source>
        <dbReference type="Proteomes" id="UP000001055"/>
    </source>
</evidence>
<dbReference type="AlphaFoldDB" id="Q0U3W5"/>
<sequence>MALSSPTTVKEVQMHFLLLPTWFSYSAYSQST</sequence>
<proteinExistence type="predicted"/>
<dbReference type="EMBL" id="CH445351">
    <property type="protein sequence ID" value="EAT78996.1"/>
    <property type="molecule type" value="Genomic_DNA"/>
</dbReference>
<accession>Q0U3W5</accession>
<protein>
    <submittedName>
        <fullName evidence="1">Uncharacterized protein</fullName>
    </submittedName>
</protein>
<gene>
    <name evidence="1" type="ORF">SNOG_13549</name>
</gene>
<name>Q0U3W5_PHANO</name>
<organism evidence="1 2">
    <name type="scientific">Phaeosphaeria nodorum (strain SN15 / ATCC MYA-4574 / FGSC 10173)</name>
    <name type="common">Glume blotch fungus</name>
    <name type="synonym">Parastagonospora nodorum</name>
    <dbReference type="NCBI Taxonomy" id="321614"/>
    <lineage>
        <taxon>Eukaryota</taxon>
        <taxon>Fungi</taxon>
        <taxon>Dikarya</taxon>
        <taxon>Ascomycota</taxon>
        <taxon>Pezizomycotina</taxon>
        <taxon>Dothideomycetes</taxon>
        <taxon>Pleosporomycetidae</taxon>
        <taxon>Pleosporales</taxon>
        <taxon>Pleosporineae</taxon>
        <taxon>Phaeosphaeriaceae</taxon>
        <taxon>Parastagonospora</taxon>
    </lineage>
</organism>
<reference evidence="2" key="1">
    <citation type="journal article" date="2007" name="Plant Cell">
        <title>Dothideomycete-plant interactions illuminated by genome sequencing and EST analysis of the wheat pathogen Stagonospora nodorum.</title>
        <authorList>
            <person name="Hane J.K."/>
            <person name="Lowe R.G."/>
            <person name="Solomon P.S."/>
            <person name="Tan K.C."/>
            <person name="Schoch C.L."/>
            <person name="Spatafora J.W."/>
            <person name="Crous P.W."/>
            <person name="Kodira C."/>
            <person name="Birren B.W."/>
            <person name="Galagan J.E."/>
            <person name="Torriani S.F."/>
            <person name="McDonald B.A."/>
            <person name="Oliver R.P."/>
        </authorList>
    </citation>
    <scope>NUCLEOTIDE SEQUENCE [LARGE SCALE GENOMIC DNA]</scope>
    <source>
        <strain evidence="2">SN15 / ATCC MYA-4574 / FGSC 10173</strain>
    </source>
</reference>
<dbReference type="KEGG" id="pno:SNOG_13549"/>